<evidence type="ECO:0000313" key="3">
    <source>
        <dbReference type="EMBL" id="KAB1071557.1"/>
    </source>
</evidence>
<dbReference type="PANTHER" id="PTHR38593">
    <property type="entry name" value="BLR2558 PROTEIN"/>
    <property type="match status" value="1"/>
</dbReference>
<dbReference type="Proteomes" id="UP000474159">
    <property type="component" value="Unassembled WGS sequence"/>
</dbReference>
<feature type="signal peptide" evidence="1">
    <location>
        <begin position="1"/>
        <end position="19"/>
    </location>
</feature>
<dbReference type="RefSeq" id="WP_151004908.1">
    <property type="nucleotide sequence ID" value="NZ_BPQY01000237.1"/>
</dbReference>
<comment type="caution">
    <text evidence="3">The sequence shown here is derived from an EMBL/GenBank/DDBJ whole genome shotgun (WGS) entry which is preliminary data.</text>
</comment>
<sequence length="175" mass="18976">MKKHFLVVACCLAAAPALAQSLSEKSGLNSLVGTSPSTADFVKEAAISDMFEIQSSQLAAERSDDATKTYAKQMIADHEKTSTEMKGMVQGGKVQASLPTALDSTHQSKLDTLKGLQGKDFTKQYHDDQVKAHKDAVDLFQRYAKGGDNPDLKAWAGKTQPALEHHLKMAQDLDK</sequence>
<dbReference type="InterPro" id="IPR012347">
    <property type="entry name" value="Ferritin-like"/>
</dbReference>
<keyword evidence="1" id="KW-0732">Signal</keyword>
<dbReference type="PANTHER" id="PTHR38593:SF1">
    <property type="entry name" value="BLR2558 PROTEIN"/>
    <property type="match status" value="1"/>
</dbReference>
<keyword evidence="4" id="KW-1185">Reference proteome</keyword>
<evidence type="ECO:0000256" key="1">
    <source>
        <dbReference type="SAM" id="SignalP"/>
    </source>
</evidence>
<dbReference type="OrthoDB" id="9101320at2"/>
<name>A0A6L3ST39_9HYPH</name>
<proteinExistence type="predicted"/>
<organism evidence="3 4">
    <name type="scientific">Methylobacterium soli</name>
    <dbReference type="NCBI Taxonomy" id="553447"/>
    <lineage>
        <taxon>Bacteria</taxon>
        <taxon>Pseudomonadati</taxon>
        <taxon>Pseudomonadota</taxon>
        <taxon>Alphaproteobacteria</taxon>
        <taxon>Hyphomicrobiales</taxon>
        <taxon>Methylobacteriaceae</taxon>
        <taxon>Methylobacterium</taxon>
    </lineage>
</organism>
<protein>
    <submittedName>
        <fullName evidence="3">DUF4142 domain-containing protein</fullName>
    </submittedName>
</protein>
<feature type="domain" description="DUF4142" evidence="2">
    <location>
        <begin position="37"/>
        <end position="173"/>
    </location>
</feature>
<reference evidence="3 4" key="1">
    <citation type="submission" date="2019-09" db="EMBL/GenBank/DDBJ databases">
        <title>YIM 48816 draft genome.</title>
        <authorList>
            <person name="Jiang L."/>
        </authorList>
    </citation>
    <scope>NUCLEOTIDE SEQUENCE [LARGE SCALE GENOMIC DNA]</scope>
    <source>
        <strain evidence="3 4">YIM 48816</strain>
    </source>
</reference>
<accession>A0A6L3ST39</accession>
<gene>
    <name evidence="3" type="ORF">F6X53_28995</name>
</gene>
<dbReference type="InterPro" id="IPR025419">
    <property type="entry name" value="DUF4142"/>
</dbReference>
<evidence type="ECO:0000313" key="4">
    <source>
        <dbReference type="Proteomes" id="UP000474159"/>
    </source>
</evidence>
<feature type="chain" id="PRO_5027091187" evidence="1">
    <location>
        <begin position="20"/>
        <end position="175"/>
    </location>
</feature>
<dbReference type="AlphaFoldDB" id="A0A6L3ST39"/>
<dbReference type="EMBL" id="VZZK01000054">
    <property type="protein sequence ID" value="KAB1071557.1"/>
    <property type="molecule type" value="Genomic_DNA"/>
</dbReference>
<dbReference type="Pfam" id="PF13628">
    <property type="entry name" value="DUF4142"/>
    <property type="match status" value="1"/>
</dbReference>
<evidence type="ECO:0000259" key="2">
    <source>
        <dbReference type="Pfam" id="PF13628"/>
    </source>
</evidence>
<dbReference type="Gene3D" id="1.20.1260.10">
    <property type="match status" value="1"/>
</dbReference>